<name>A0A366ID31_9FIRM</name>
<dbReference type="GO" id="GO:0004514">
    <property type="term" value="F:nicotinate-nucleotide diphosphorylase (carboxylating) activity"/>
    <property type="evidence" value="ECO:0007669"/>
    <property type="project" value="UniProtKB-EC"/>
</dbReference>
<evidence type="ECO:0000256" key="4">
    <source>
        <dbReference type="ARBA" id="ARBA00011218"/>
    </source>
</evidence>
<comment type="caution">
    <text evidence="15">The sequence shown here is derived from an EMBL/GenBank/DDBJ whole genome shotgun (WGS) entry which is preliminary data.</text>
</comment>
<dbReference type="InterPro" id="IPR022412">
    <property type="entry name" value="Quinolinate_PRibosylTrfase_N"/>
</dbReference>
<dbReference type="InterPro" id="IPR004393">
    <property type="entry name" value="NadC"/>
</dbReference>
<dbReference type="NCBIfam" id="TIGR00078">
    <property type="entry name" value="nadC"/>
    <property type="match status" value="1"/>
</dbReference>
<evidence type="ECO:0000256" key="7">
    <source>
        <dbReference type="ARBA" id="ARBA00022676"/>
    </source>
</evidence>
<organism evidence="15 16">
    <name type="scientific">Alkalibaculum bacchi</name>
    <dbReference type="NCBI Taxonomy" id="645887"/>
    <lineage>
        <taxon>Bacteria</taxon>
        <taxon>Bacillati</taxon>
        <taxon>Bacillota</taxon>
        <taxon>Clostridia</taxon>
        <taxon>Eubacteriales</taxon>
        <taxon>Eubacteriaceae</taxon>
        <taxon>Alkalibaculum</taxon>
    </lineage>
</organism>
<dbReference type="Pfam" id="PF01729">
    <property type="entry name" value="QRPTase_C"/>
    <property type="match status" value="1"/>
</dbReference>
<evidence type="ECO:0000256" key="5">
    <source>
        <dbReference type="ARBA" id="ARBA00011944"/>
    </source>
</evidence>
<dbReference type="PANTHER" id="PTHR32179">
    <property type="entry name" value="NICOTINATE-NUCLEOTIDE PYROPHOSPHORYLASE [CARBOXYLATING]"/>
    <property type="match status" value="1"/>
</dbReference>
<dbReference type="OrthoDB" id="9782546at2"/>
<dbReference type="GO" id="GO:0034213">
    <property type="term" value="P:quinolinate catabolic process"/>
    <property type="evidence" value="ECO:0007669"/>
    <property type="project" value="TreeGrafter"/>
</dbReference>
<proteinExistence type="inferred from homology"/>
<dbReference type="SUPFAM" id="SSF51690">
    <property type="entry name" value="Nicotinate/Quinolinate PRTase C-terminal domain-like"/>
    <property type="match status" value="1"/>
</dbReference>
<feature type="domain" description="Quinolinate phosphoribosyl transferase N-terminal" evidence="14">
    <location>
        <begin position="23"/>
        <end position="107"/>
    </location>
</feature>
<dbReference type="RefSeq" id="WP_113919903.1">
    <property type="nucleotide sequence ID" value="NZ_QNRX01000004.1"/>
</dbReference>
<reference evidence="15 16" key="1">
    <citation type="submission" date="2018-06" db="EMBL/GenBank/DDBJ databases">
        <title>Genomic Encyclopedia of Type Strains, Phase IV (KMG-IV): sequencing the most valuable type-strain genomes for metagenomic binning, comparative biology and taxonomic classification.</title>
        <authorList>
            <person name="Goeker M."/>
        </authorList>
    </citation>
    <scope>NUCLEOTIDE SEQUENCE [LARGE SCALE GENOMIC DNA]</scope>
    <source>
        <strain evidence="15 16">DSM 22112</strain>
    </source>
</reference>
<comment type="function">
    <text evidence="1">Involved in the catabolism of quinolinic acid (QA).</text>
</comment>
<evidence type="ECO:0000256" key="11">
    <source>
        <dbReference type="ARBA" id="ARBA00069173"/>
    </source>
</evidence>
<gene>
    <name evidence="15" type="ORF">DES36_10438</name>
</gene>
<dbReference type="EC" id="2.4.2.19" evidence="5"/>
<protein>
    <recommendedName>
        <fullName evidence="11">Probable nicotinate-nucleotide pyrophosphorylase [carboxylating]</fullName>
        <ecNumber evidence="5">2.4.2.19</ecNumber>
    </recommendedName>
    <alternativeName>
        <fullName evidence="9">Quinolinate phosphoribosyltransferase [decarboxylating]</fullName>
    </alternativeName>
</protein>
<evidence type="ECO:0000256" key="6">
    <source>
        <dbReference type="ARBA" id="ARBA00022642"/>
    </source>
</evidence>
<comment type="pathway">
    <text evidence="2">Cofactor biosynthesis; NAD(+) biosynthesis; nicotinate D-ribonucleotide from quinolinate: step 1/1.</text>
</comment>
<dbReference type="FunFam" id="3.20.20.70:FF:000030">
    <property type="entry name" value="Nicotinate-nucleotide pyrophosphorylase, carboxylating"/>
    <property type="match status" value="1"/>
</dbReference>
<dbReference type="UniPathway" id="UPA00253">
    <property type="reaction ID" value="UER00331"/>
</dbReference>
<evidence type="ECO:0000256" key="1">
    <source>
        <dbReference type="ARBA" id="ARBA00003237"/>
    </source>
</evidence>
<evidence type="ECO:0000256" key="2">
    <source>
        <dbReference type="ARBA" id="ARBA00004893"/>
    </source>
</evidence>
<dbReference type="Gene3D" id="3.20.20.70">
    <property type="entry name" value="Aldolase class I"/>
    <property type="match status" value="1"/>
</dbReference>
<evidence type="ECO:0000256" key="3">
    <source>
        <dbReference type="ARBA" id="ARBA00009400"/>
    </source>
</evidence>
<keyword evidence="8 12" id="KW-0808">Transferase</keyword>
<evidence type="ECO:0000259" key="13">
    <source>
        <dbReference type="Pfam" id="PF01729"/>
    </source>
</evidence>
<keyword evidence="7 12" id="KW-0328">Glycosyltransferase</keyword>
<dbReference type="Gene3D" id="3.90.1170.20">
    <property type="entry name" value="Quinolinate phosphoribosyl transferase, N-terminal domain"/>
    <property type="match status" value="1"/>
</dbReference>
<dbReference type="FunFam" id="3.90.1170.20:FF:000001">
    <property type="entry name" value="Nicotinate-nucleotide diphosphorylase (Carboxylating)"/>
    <property type="match status" value="1"/>
</dbReference>
<evidence type="ECO:0000256" key="8">
    <source>
        <dbReference type="ARBA" id="ARBA00022679"/>
    </source>
</evidence>
<dbReference type="CDD" id="cd01572">
    <property type="entry name" value="QPRTase"/>
    <property type="match status" value="1"/>
</dbReference>
<accession>A0A366ID31</accession>
<dbReference type="PIRSF" id="PIRSF006250">
    <property type="entry name" value="NadC_ModD"/>
    <property type="match status" value="1"/>
</dbReference>
<evidence type="ECO:0000313" key="15">
    <source>
        <dbReference type="EMBL" id="RBP67339.1"/>
    </source>
</evidence>
<evidence type="ECO:0000256" key="10">
    <source>
        <dbReference type="ARBA" id="ARBA00047445"/>
    </source>
</evidence>
<evidence type="ECO:0000256" key="12">
    <source>
        <dbReference type="PIRNR" id="PIRNR006250"/>
    </source>
</evidence>
<evidence type="ECO:0000256" key="9">
    <source>
        <dbReference type="ARBA" id="ARBA00033102"/>
    </source>
</evidence>
<comment type="similarity">
    <text evidence="3 12">Belongs to the NadC/ModD family.</text>
</comment>
<dbReference type="InterPro" id="IPR037128">
    <property type="entry name" value="Quinolinate_PRibosylTase_N_sf"/>
</dbReference>
<dbReference type="InterPro" id="IPR002638">
    <property type="entry name" value="Quinolinate_PRibosylTrfase_C"/>
</dbReference>
<dbReference type="SUPFAM" id="SSF54675">
    <property type="entry name" value="Nicotinate/Quinolinate PRTase N-terminal domain-like"/>
    <property type="match status" value="1"/>
</dbReference>
<dbReference type="PANTHER" id="PTHR32179:SF3">
    <property type="entry name" value="NICOTINATE-NUCLEOTIDE PYROPHOSPHORYLASE [CARBOXYLATING]"/>
    <property type="match status" value="1"/>
</dbReference>
<evidence type="ECO:0000259" key="14">
    <source>
        <dbReference type="Pfam" id="PF02749"/>
    </source>
</evidence>
<comment type="catalytic activity">
    <reaction evidence="10">
        <text>nicotinate beta-D-ribonucleotide + CO2 + diphosphate = quinolinate + 5-phospho-alpha-D-ribose 1-diphosphate + 2 H(+)</text>
        <dbReference type="Rhea" id="RHEA:12733"/>
        <dbReference type="ChEBI" id="CHEBI:15378"/>
        <dbReference type="ChEBI" id="CHEBI:16526"/>
        <dbReference type="ChEBI" id="CHEBI:29959"/>
        <dbReference type="ChEBI" id="CHEBI:33019"/>
        <dbReference type="ChEBI" id="CHEBI:57502"/>
        <dbReference type="ChEBI" id="CHEBI:58017"/>
        <dbReference type="EC" id="2.4.2.19"/>
    </reaction>
</comment>
<dbReference type="GO" id="GO:0005737">
    <property type="term" value="C:cytoplasm"/>
    <property type="evidence" value="ECO:0007669"/>
    <property type="project" value="TreeGrafter"/>
</dbReference>
<dbReference type="Pfam" id="PF02749">
    <property type="entry name" value="QRPTase_N"/>
    <property type="match status" value="1"/>
</dbReference>
<feature type="domain" description="Quinolinate phosphoribosyl transferase C-terminal" evidence="13">
    <location>
        <begin position="109"/>
        <end position="274"/>
    </location>
</feature>
<dbReference type="InterPro" id="IPR013785">
    <property type="entry name" value="Aldolase_TIM"/>
</dbReference>
<dbReference type="GO" id="GO:0009435">
    <property type="term" value="P:NAD+ biosynthetic process"/>
    <property type="evidence" value="ECO:0007669"/>
    <property type="project" value="UniProtKB-UniPathway"/>
</dbReference>
<sequence>MTNYLIIDKIIKNTLKEDVTSEDITTNSIVPEDAVATVDLIAKEKGVMAGLFTFNRVFEILGNVEVDFFKTDGEQVIPGDKIALIRGNARSILTGERTALNLLQRLSGIATLTSLYAEKLQGTKAKVVDTRKTTPGLRVLEKYAVRVGGGANHRFNLSDGILIKDNHIGAAGGITNAVNLARQNTSFVNKIEVEVEDFNMLDEALAVGADIIMLDNMNPDMMKEAVKRIDGRAITEASGNVSLDTIEEIGKTGVDYISVGKLTHSVSALDISMKNMKLNN</sequence>
<dbReference type="EMBL" id="QNRX01000004">
    <property type="protein sequence ID" value="RBP67339.1"/>
    <property type="molecule type" value="Genomic_DNA"/>
</dbReference>
<dbReference type="AlphaFoldDB" id="A0A366ID31"/>
<dbReference type="InterPro" id="IPR027277">
    <property type="entry name" value="NadC/ModD"/>
</dbReference>
<dbReference type="Proteomes" id="UP000253490">
    <property type="component" value="Unassembled WGS sequence"/>
</dbReference>
<evidence type="ECO:0000313" key="16">
    <source>
        <dbReference type="Proteomes" id="UP000253490"/>
    </source>
</evidence>
<keyword evidence="16" id="KW-1185">Reference proteome</keyword>
<dbReference type="InterPro" id="IPR036068">
    <property type="entry name" value="Nicotinate_pribotase-like_C"/>
</dbReference>
<keyword evidence="6" id="KW-0662">Pyridine nucleotide biosynthesis</keyword>
<comment type="subunit">
    <text evidence="4">Hexamer formed by 3 homodimers.</text>
</comment>